<organism evidence="1">
    <name type="scientific">Colletotrichum fructicola (strain Nara gc5)</name>
    <name type="common">Anthracnose fungus</name>
    <name type="synonym">Colletotrichum gloeosporioides (strain Nara gc5)</name>
    <dbReference type="NCBI Taxonomy" id="1213859"/>
    <lineage>
        <taxon>Eukaryota</taxon>
        <taxon>Fungi</taxon>
        <taxon>Dikarya</taxon>
        <taxon>Ascomycota</taxon>
        <taxon>Pezizomycotina</taxon>
        <taxon>Sordariomycetes</taxon>
        <taxon>Hypocreomycetidae</taxon>
        <taxon>Glomerellales</taxon>
        <taxon>Glomerellaceae</taxon>
        <taxon>Colletotrichum</taxon>
        <taxon>Colletotrichum gloeosporioides species complex</taxon>
    </lineage>
</organism>
<evidence type="ECO:0000313" key="1">
    <source>
        <dbReference type="EMBL" id="ELA24858.1"/>
    </source>
</evidence>
<name>L2FGL3_COLFN</name>
<dbReference type="EMBL" id="KB021230">
    <property type="protein sequence ID" value="ELA24858.1"/>
    <property type="molecule type" value="Genomic_DNA"/>
</dbReference>
<accession>L2FGL3</accession>
<sequence>MSILAENDRMKKMPGSLMAHMTKGADTSGVLALLDLDKFISDNAWTFINFPLQIYWRLSTFSPTSSITRRWFINRLKQQPTFQLSHENSNVPLQHTLCGHNHEELAAPEFSHFGASQTAANGIRFT</sequence>
<dbReference type="HOGENOM" id="CLU_1981480_0_0_1"/>
<gene>
    <name evidence="1" type="ORF">CGGC5_13853</name>
</gene>
<reference evidence="1" key="1">
    <citation type="submission" date="2012-08" db="EMBL/GenBank/DDBJ databases">
        <title>Genome analysis of Colletotrichum orbiculare and Colletotrichum fructicola.</title>
        <authorList>
            <person name="Gan P.H.P."/>
            <person name="Ikeda K."/>
            <person name="Irieda H."/>
            <person name="Narusaka M."/>
            <person name="O'Connell R.J."/>
            <person name="Narusaka Y."/>
            <person name="Takano Y."/>
            <person name="Kubo Y."/>
            <person name="Shirasu K."/>
        </authorList>
    </citation>
    <scope>NUCLEOTIDE SEQUENCE</scope>
    <source>
        <strain evidence="1">Nara gc5</strain>
    </source>
</reference>
<protein>
    <submittedName>
        <fullName evidence="1">Uncharacterized protein</fullName>
    </submittedName>
</protein>
<dbReference type="AlphaFoldDB" id="L2FGL3"/>
<proteinExistence type="predicted"/>